<proteinExistence type="predicted"/>
<evidence type="ECO:0000256" key="1">
    <source>
        <dbReference type="SAM" id="MobiDB-lite"/>
    </source>
</evidence>
<organism evidence="2 3">
    <name type="scientific">Dorcoceras hygrometricum</name>
    <dbReference type="NCBI Taxonomy" id="472368"/>
    <lineage>
        <taxon>Eukaryota</taxon>
        <taxon>Viridiplantae</taxon>
        <taxon>Streptophyta</taxon>
        <taxon>Embryophyta</taxon>
        <taxon>Tracheophyta</taxon>
        <taxon>Spermatophyta</taxon>
        <taxon>Magnoliopsida</taxon>
        <taxon>eudicotyledons</taxon>
        <taxon>Gunneridae</taxon>
        <taxon>Pentapetalae</taxon>
        <taxon>asterids</taxon>
        <taxon>lamiids</taxon>
        <taxon>Lamiales</taxon>
        <taxon>Gesneriaceae</taxon>
        <taxon>Didymocarpoideae</taxon>
        <taxon>Trichosporeae</taxon>
        <taxon>Loxocarpinae</taxon>
        <taxon>Dorcoceras</taxon>
    </lineage>
</organism>
<gene>
    <name evidence="2" type="ORF">F511_35450</name>
</gene>
<keyword evidence="3" id="KW-1185">Reference proteome</keyword>
<dbReference type="Proteomes" id="UP000250235">
    <property type="component" value="Unassembled WGS sequence"/>
</dbReference>
<protein>
    <submittedName>
        <fullName evidence="2">Uncharacterized protein</fullName>
    </submittedName>
</protein>
<dbReference type="Pfam" id="PF05056">
    <property type="entry name" value="DUF674"/>
    <property type="match status" value="2"/>
</dbReference>
<reference evidence="2 3" key="1">
    <citation type="journal article" date="2015" name="Proc. Natl. Acad. Sci. U.S.A.">
        <title>The resurrection genome of Boea hygrometrica: A blueprint for survival of dehydration.</title>
        <authorList>
            <person name="Xiao L."/>
            <person name="Yang G."/>
            <person name="Zhang L."/>
            <person name="Yang X."/>
            <person name="Zhao S."/>
            <person name="Ji Z."/>
            <person name="Zhou Q."/>
            <person name="Hu M."/>
            <person name="Wang Y."/>
            <person name="Chen M."/>
            <person name="Xu Y."/>
            <person name="Jin H."/>
            <person name="Xiao X."/>
            <person name="Hu G."/>
            <person name="Bao F."/>
            <person name="Hu Y."/>
            <person name="Wan P."/>
            <person name="Li L."/>
            <person name="Deng X."/>
            <person name="Kuang T."/>
            <person name="Xiang C."/>
            <person name="Zhu J.K."/>
            <person name="Oliver M.J."/>
            <person name="He Y."/>
        </authorList>
    </citation>
    <scope>NUCLEOTIDE SEQUENCE [LARGE SCALE GENOMIC DNA]</scope>
    <source>
        <strain evidence="3">cv. XS01</strain>
    </source>
</reference>
<sequence length="143" mass="15509">MAAAEEVHFSLKVMMMKKSNKVLYAEVDSHLVDVLLSFLTLPLGTIVRLLNKHYGNDILANSPPSVVRILNLNDIGDTGVLEERTQIVGSKEIMELLKGSLVSKTPLTDVILLISPADAILSSSKKSSSLARNEPDPSHSDSD</sequence>
<accession>A0A2Z7BIY5</accession>
<evidence type="ECO:0000313" key="3">
    <source>
        <dbReference type="Proteomes" id="UP000250235"/>
    </source>
</evidence>
<dbReference type="PANTHER" id="PTHR33103:SF27">
    <property type="entry name" value="OS04G0594700 PROTEIN"/>
    <property type="match status" value="1"/>
</dbReference>
<dbReference type="AlphaFoldDB" id="A0A2Z7BIY5"/>
<dbReference type="EMBL" id="KV005066">
    <property type="protein sequence ID" value="KZV34413.1"/>
    <property type="molecule type" value="Genomic_DNA"/>
</dbReference>
<evidence type="ECO:0000313" key="2">
    <source>
        <dbReference type="EMBL" id="KZV34413.1"/>
    </source>
</evidence>
<feature type="region of interest" description="Disordered" evidence="1">
    <location>
        <begin position="122"/>
        <end position="143"/>
    </location>
</feature>
<feature type="compositionally biased region" description="Basic and acidic residues" evidence="1">
    <location>
        <begin position="133"/>
        <end position="143"/>
    </location>
</feature>
<dbReference type="OrthoDB" id="1099638at2759"/>
<dbReference type="InterPro" id="IPR007750">
    <property type="entry name" value="DUF674"/>
</dbReference>
<dbReference type="PANTHER" id="PTHR33103">
    <property type="entry name" value="OS01G0153900 PROTEIN"/>
    <property type="match status" value="1"/>
</dbReference>
<name>A0A2Z7BIY5_9LAMI</name>